<feature type="transmembrane region" description="Helical" evidence="1">
    <location>
        <begin position="79"/>
        <end position="104"/>
    </location>
</feature>
<dbReference type="Proteomes" id="UP001164929">
    <property type="component" value="Chromosome 15"/>
</dbReference>
<sequence>MNTSKTGAGLYLSLLADALYRDGEDDDDGVMCWWNGCYSLCVFLLFLCFLVGCISLVALPTSPFVSFSFPFPLSPVLLSMLSLSILCSSIFLISLLVSFIYVTVKDGCLQSWLRRKLLLMLACMFSWLWELLMMLLLILTATNPRDGAHRWRKCY</sequence>
<evidence type="ECO:0000313" key="2">
    <source>
        <dbReference type="EMBL" id="KAJ6970490.1"/>
    </source>
</evidence>
<proteinExistence type="predicted"/>
<keyword evidence="1" id="KW-0472">Membrane</keyword>
<evidence type="ECO:0000313" key="3">
    <source>
        <dbReference type="Proteomes" id="UP001164929"/>
    </source>
</evidence>
<feature type="transmembrane region" description="Helical" evidence="1">
    <location>
        <begin position="37"/>
        <end position="59"/>
    </location>
</feature>
<comment type="caution">
    <text evidence="2">The sequence shown here is derived from an EMBL/GenBank/DDBJ whole genome shotgun (WGS) entry which is preliminary data.</text>
</comment>
<keyword evidence="1" id="KW-1133">Transmembrane helix</keyword>
<gene>
    <name evidence="2" type="ORF">NC653_034931</name>
</gene>
<protein>
    <submittedName>
        <fullName evidence="2">Uncharacterized protein</fullName>
    </submittedName>
</protein>
<keyword evidence="3" id="KW-1185">Reference proteome</keyword>
<dbReference type="EMBL" id="JAQIZT010000015">
    <property type="protein sequence ID" value="KAJ6970490.1"/>
    <property type="molecule type" value="Genomic_DNA"/>
</dbReference>
<organism evidence="2 3">
    <name type="scientific">Populus alba x Populus x berolinensis</name>
    <dbReference type="NCBI Taxonomy" id="444605"/>
    <lineage>
        <taxon>Eukaryota</taxon>
        <taxon>Viridiplantae</taxon>
        <taxon>Streptophyta</taxon>
        <taxon>Embryophyta</taxon>
        <taxon>Tracheophyta</taxon>
        <taxon>Spermatophyta</taxon>
        <taxon>Magnoliopsida</taxon>
        <taxon>eudicotyledons</taxon>
        <taxon>Gunneridae</taxon>
        <taxon>Pentapetalae</taxon>
        <taxon>rosids</taxon>
        <taxon>fabids</taxon>
        <taxon>Malpighiales</taxon>
        <taxon>Salicaceae</taxon>
        <taxon>Saliceae</taxon>
        <taxon>Populus</taxon>
    </lineage>
</organism>
<accession>A0AAD6PXP2</accession>
<reference evidence="2" key="1">
    <citation type="journal article" date="2023" name="Mol. Ecol. Resour.">
        <title>Chromosome-level genome assembly of a triploid poplar Populus alba 'Berolinensis'.</title>
        <authorList>
            <person name="Chen S."/>
            <person name="Yu Y."/>
            <person name="Wang X."/>
            <person name="Wang S."/>
            <person name="Zhang T."/>
            <person name="Zhou Y."/>
            <person name="He R."/>
            <person name="Meng N."/>
            <person name="Wang Y."/>
            <person name="Liu W."/>
            <person name="Liu Z."/>
            <person name="Liu J."/>
            <person name="Guo Q."/>
            <person name="Huang H."/>
            <person name="Sederoff R.R."/>
            <person name="Wang G."/>
            <person name="Qu G."/>
            <person name="Chen S."/>
        </authorList>
    </citation>
    <scope>NUCLEOTIDE SEQUENCE</scope>
    <source>
        <strain evidence="2">SC-2020</strain>
    </source>
</reference>
<name>A0AAD6PXP2_9ROSI</name>
<feature type="transmembrane region" description="Helical" evidence="1">
    <location>
        <begin position="116"/>
        <end position="141"/>
    </location>
</feature>
<keyword evidence="1" id="KW-0812">Transmembrane</keyword>
<evidence type="ECO:0000256" key="1">
    <source>
        <dbReference type="SAM" id="Phobius"/>
    </source>
</evidence>
<dbReference type="AlphaFoldDB" id="A0AAD6PXP2"/>